<evidence type="ECO:0000256" key="1">
    <source>
        <dbReference type="ARBA" id="ARBA00012838"/>
    </source>
</evidence>
<evidence type="ECO:0000256" key="3">
    <source>
        <dbReference type="ARBA" id="ARBA00022741"/>
    </source>
</evidence>
<dbReference type="EMBL" id="JAMWBK010000011">
    <property type="protein sequence ID" value="KAJ8901495.1"/>
    <property type="molecule type" value="Genomic_DNA"/>
</dbReference>
<dbReference type="EC" id="6.1.1.10" evidence="1"/>
<dbReference type="GO" id="GO:0009570">
    <property type="term" value="C:chloroplast stroma"/>
    <property type="evidence" value="ECO:0007669"/>
    <property type="project" value="TreeGrafter"/>
</dbReference>
<name>A0AAV8UG86_9RHOD</name>
<comment type="caution">
    <text evidence="11">The sequence shown here is derived from an EMBL/GenBank/DDBJ whole genome shotgun (WGS) entry which is preliminary data.</text>
</comment>
<dbReference type="HAMAP" id="MF_01228">
    <property type="entry name" value="Met_tRNA_synth_type2"/>
    <property type="match status" value="1"/>
</dbReference>
<feature type="domain" description="Methionyl/Leucyl tRNA synthetase" evidence="9">
    <location>
        <begin position="269"/>
        <end position="495"/>
    </location>
</feature>
<dbReference type="InterPro" id="IPR033911">
    <property type="entry name" value="MetRS_core"/>
</dbReference>
<dbReference type="Gene3D" id="3.40.50.620">
    <property type="entry name" value="HUPs"/>
    <property type="match status" value="1"/>
</dbReference>
<dbReference type="PANTHER" id="PTHR43326">
    <property type="entry name" value="METHIONYL-TRNA SYNTHETASE"/>
    <property type="match status" value="1"/>
</dbReference>
<dbReference type="PRINTS" id="PR01041">
    <property type="entry name" value="TRNASYNTHMET"/>
</dbReference>
<dbReference type="InterPro" id="IPR041872">
    <property type="entry name" value="Anticodon_Met"/>
</dbReference>
<dbReference type="InterPro" id="IPR014758">
    <property type="entry name" value="Met-tRNA_synth"/>
</dbReference>
<proteinExistence type="inferred from homology"/>
<organism evidence="11 12">
    <name type="scientific">Rhodosorus marinus</name>
    <dbReference type="NCBI Taxonomy" id="101924"/>
    <lineage>
        <taxon>Eukaryota</taxon>
        <taxon>Rhodophyta</taxon>
        <taxon>Stylonematophyceae</taxon>
        <taxon>Stylonematales</taxon>
        <taxon>Stylonemataceae</taxon>
        <taxon>Rhodosorus</taxon>
    </lineage>
</organism>
<evidence type="ECO:0000256" key="6">
    <source>
        <dbReference type="ARBA" id="ARBA00023146"/>
    </source>
</evidence>
<evidence type="ECO:0000256" key="2">
    <source>
        <dbReference type="ARBA" id="ARBA00022598"/>
    </source>
</evidence>
<dbReference type="GO" id="GO:0004825">
    <property type="term" value="F:methionine-tRNA ligase activity"/>
    <property type="evidence" value="ECO:0007669"/>
    <property type="project" value="UniProtKB-EC"/>
</dbReference>
<dbReference type="InterPro" id="IPR023457">
    <property type="entry name" value="Met-tRNA_synth_2"/>
</dbReference>
<protein>
    <recommendedName>
        <fullName evidence="1">methionine--tRNA ligase</fullName>
        <ecNumber evidence="1">6.1.1.10</ecNumber>
    </recommendedName>
</protein>
<dbReference type="NCBIfam" id="TIGR00398">
    <property type="entry name" value="metG"/>
    <property type="match status" value="1"/>
</dbReference>
<dbReference type="CDD" id="cd00814">
    <property type="entry name" value="MetRS_core"/>
    <property type="match status" value="1"/>
</dbReference>
<reference evidence="11 12" key="1">
    <citation type="journal article" date="2023" name="Nat. Commun.">
        <title>Origin of minicircular mitochondrial genomes in red algae.</title>
        <authorList>
            <person name="Lee Y."/>
            <person name="Cho C.H."/>
            <person name="Lee Y.M."/>
            <person name="Park S.I."/>
            <person name="Yang J.H."/>
            <person name="West J.A."/>
            <person name="Bhattacharya D."/>
            <person name="Yoon H.S."/>
        </authorList>
    </citation>
    <scope>NUCLEOTIDE SEQUENCE [LARGE SCALE GENOMIC DNA]</scope>
    <source>
        <strain evidence="11 12">CCMP1338</strain>
        <tissue evidence="11">Whole cell</tissue>
    </source>
</reference>
<dbReference type="GO" id="GO:0005739">
    <property type="term" value="C:mitochondrion"/>
    <property type="evidence" value="ECO:0007669"/>
    <property type="project" value="TreeGrafter"/>
</dbReference>
<dbReference type="Gene3D" id="2.170.220.10">
    <property type="match status" value="1"/>
</dbReference>
<dbReference type="FunFam" id="2.170.220.10:FF:000001">
    <property type="entry name" value="methionine--tRNA ligase, mitochondrial"/>
    <property type="match status" value="1"/>
</dbReference>
<gene>
    <name evidence="11" type="ORF">NDN08_007340</name>
</gene>
<keyword evidence="12" id="KW-1185">Reference proteome</keyword>
<evidence type="ECO:0000256" key="7">
    <source>
        <dbReference type="ARBA" id="ARBA00047364"/>
    </source>
</evidence>
<keyword evidence="4 8" id="KW-0067">ATP-binding</keyword>
<dbReference type="Proteomes" id="UP001157974">
    <property type="component" value="Unassembled WGS sequence"/>
</dbReference>
<evidence type="ECO:0000256" key="5">
    <source>
        <dbReference type="ARBA" id="ARBA00022917"/>
    </source>
</evidence>
<dbReference type="InterPro" id="IPR015413">
    <property type="entry name" value="Methionyl/Leucyl_tRNA_Synth"/>
</dbReference>
<keyword evidence="5 8" id="KW-0648">Protein biosynthesis</keyword>
<evidence type="ECO:0000259" key="9">
    <source>
        <dbReference type="Pfam" id="PF09334"/>
    </source>
</evidence>
<evidence type="ECO:0000256" key="8">
    <source>
        <dbReference type="RuleBase" id="RU363039"/>
    </source>
</evidence>
<keyword evidence="3 8" id="KW-0547">Nucleotide-binding</keyword>
<dbReference type="GO" id="GO:0005524">
    <property type="term" value="F:ATP binding"/>
    <property type="evidence" value="ECO:0007669"/>
    <property type="project" value="UniProtKB-KW"/>
</dbReference>
<dbReference type="Pfam" id="PF09334">
    <property type="entry name" value="tRNA-synt_1g"/>
    <property type="match status" value="1"/>
</dbReference>
<accession>A0AAV8UG86</accession>
<keyword evidence="2 8" id="KW-0436">Ligase</keyword>
<comment type="catalytic activity">
    <reaction evidence="7">
        <text>tRNA(Met) + L-methionine + ATP = L-methionyl-tRNA(Met) + AMP + diphosphate</text>
        <dbReference type="Rhea" id="RHEA:13481"/>
        <dbReference type="Rhea" id="RHEA-COMP:9667"/>
        <dbReference type="Rhea" id="RHEA-COMP:9698"/>
        <dbReference type="ChEBI" id="CHEBI:30616"/>
        <dbReference type="ChEBI" id="CHEBI:33019"/>
        <dbReference type="ChEBI" id="CHEBI:57844"/>
        <dbReference type="ChEBI" id="CHEBI:78442"/>
        <dbReference type="ChEBI" id="CHEBI:78530"/>
        <dbReference type="ChEBI" id="CHEBI:456215"/>
        <dbReference type="EC" id="6.1.1.10"/>
    </reaction>
</comment>
<evidence type="ECO:0000259" key="10">
    <source>
        <dbReference type="Pfam" id="PF19303"/>
    </source>
</evidence>
<evidence type="ECO:0000256" key="4">
    <source>
        <dbReference type="ARBA" id="ARBA00022840"/>
    </source>
</evidence>
<evidence type="ECO:0000313" key="11">
    <source>
        <dbReference type="EMBL" id="KAJ8901495.1"/>
    </source>
</evidence>
<sequence>MYAGVDVEGDGIMISISGDRCWHKGWRACNEQRRSNVLERVLSFRLLAEVSMRLGIVWLRVFEEGNRLLNFEFCQRRVGVDWTMNAGFVIGSEVGFLGRLKKDGLVSHGGRRFMSRWSKGPRPFLRMCAGSDDTPFAITTPLFYVNAEPHMGSAYTTMATDAISRSLRMSGKNPVMITGCDEHGDKIRMSAEKLGRSPRDHCDKISSQFVTLFDKLGIDYDKFCRTTNPVHETIVEQFMNRVWDNGDIYKSEYEGLYCTGCEEYKDTKDLVNKDECPVHQTKCESRKEENYFFALSKYQSQIEKLLEENPDFVQPARSRNEVLSWVKSGLRDFSVSRANNPWGIPVPKDNSQTIYVWFDALLGYISSLLEPGDEPTIENAIARGWPAKVHIIGKDILRFHAIYWPAMLMSAGLELPEVVFGHGFLTKDGLKMGKSLGNTLDPFELVGTYGADATRYFFLRSIEFGSDGDYNEERFISTVNADLANNLGNLLNRSMNLIRKNCDLMYELDSSDIDHPFRERASQLATLVPKNLKQLHFTGACQPIVEYLGQANLYIAEEEPWTLFKQGERERAVRCLCTCLEVVRVSAVLLKPVTPMLSDRIYQSLGLPEQQWQDLRWSDAEWGGLKQGHKFPKPVPVFPRLEAPAPVA</sequence>
<dbReference type="Gene3D" id="1.10.730.10">
    <property type="entry name" value="Isoleucyl-tRNA Synthetase, Domain 1"/>
    <property type="match status" value="1"/>
</dbReference>
<dbReference type="PANTHER" id="PTHR43326:SF1">
    <property type="entry name" value="METHIONINE--TRNA LIGASE, MITOCHONDRIAL"/>
    <property type="match status" value="1"/>
</dbReference>
<comment type="similarity">
    <text evidence="8">Belongs to the class-I aminoacyl-tRNA synthetase family.</text>
</comment>
<keyword evidence="6 8" id="KW-0030">Aminoacyl-tRNA synthetase</keyword>
<dbReference type="GO" id="GO:0006431">
    <property type="term" value="P:methionyl-tRNA aminoacylation"/>
    <property type="evidence" value="ECO:0007669"/>
    <property type="project" value="InterPro"/>
</dbReference>
<evidence type="ECO:0000313" key="12">
    <source>
        <dbReference type="Proteomes" id="UP001157974"/>
    </source>
</evidence>
<dbReference type="Pfam" id="PF19303">
    <property type="entry name" value="Anticodon_3"/>
    <property type="match status" value="1"/>
</dbReference>
<dbReference type="SUPFAM" id="SSF52374">
    <property type="entry name" value="Nucleotidylyl transferase"/>
    <property type="match status" value="1"/>
</dbReference>
<dbReference type="AlphaFoldDB" id="A0AAV8UG86"/>
<dbReference type="InterPro" id="IPR014729">
    <property type="entry name" value="Rossmann-like_a/b/a_fold"/>
</dbReference>
<dbReference type="InterPro" id="IPR009080">
    <property type="entry name" value="tRNAsynth_Ia_anticodon-bd"/>
</dbReference>
<feature type="domain" description="Methionyl-tRNA synthetase anticodon-binding" evidence="10">
    <location>
        <begin position="550"/>
        <end position="641"/>
    </location>
</feature>
<dbReference type="SUPFAM" id="SSF47323">
    <property type="entry name" value="Anticodon-binding domain of a subclass of class I aminoacyl-tRNA synthetases"/>
    <property type="match status" value="1"/>
</dbReference>